<dbReference type="PANTHER" id="PTHR43461:SF1">
    <property type="entry name" value="TRANSMEMBRANE PROTEIN 256"/>
    <property type="match status" value="1"/>
</dbReference>
<feature type="transmembrane region" description="Helical" evidence="6">
    <location>
        <begin position="70"/>
        <end position="89"/>
    </location>
</feature>
<comment type="caution">
    <text evidence="7">The sequence shown here is derived from an EMBL/GenBank/DDBJ whole genome shotgun (WGS) entry which is preliminary data.</text>
</comment>
<dbReference type="PANTHER" id="PTHR43461">
    <property type="entry name" value="TRANSMEMBRANE PROTEIN 256"/>
    <property type="match status" value="1"/>
</dbReference>
<accession>A0A9X1UXZ7</accession>
<keyword evidence="3 6" id="KW-0812">Transmembrane</keyword>
<evidence type="ECO:0000256" key="1">
    <source>
        <dbReference type="ARBA" id="ARBA00004141"/>
    </source>
</evidence>
<keyword evidence="5 6" id="KW-0472">Membrane</keyword>
<gene>
    <name evidence="7" type="ORF">LU635_08200</name>
</gene>
<name>A0A9X1UXZ7_9FLAO</name>
<dbReference type="Proteomes" id="UP001139344">
    <property type="component" value="Unassembled WGS sequence"/>
</dbReference>
<keyword evidence="8" id="KW-1185">Reference proteome</keyword>
<feature type="transmembrane region" description="Helical" evidence="6">
    <location>
        <begin position="101"/>
        <end position="124"/>
    </location>
</feature>
<proteinExistence type="inferred from homology"/>
<evidence type="ECO:0000256" key="6">
    <source>
        <dbReference type="SAM" id="Phobius"/>
    </source>
</evidence>
<dbReference type="GO" id="GO:0005886">
    <property type="term" value="C:plasma membrane"/>
    <property type="evidence" value="ECO:0007669"/>
    <property type="project" value="TreeGrafter"/>
</dbReference>
<evidence type="ECO:0000256" key="3">
    <source>
        <dbReference type="ARBA" id="ARBA00022692"/>
    </source>
</evidence>
<organism evidence="7 8">
    <name type="scientific">Christiangramia crocea</name>
    <dbReference type="NCBI Taxonomy" id="2904124"/>
    <lineage>
        <taxon>Bacteria</taxon>
        <taxon>Pseudomonadati</taxon>
        <taxon>Bacteroidota</taxon>
        <taxon>Flavobacteriia</taxon>
        <taxon>Flavobacteriales</taxon>
        <taxon>Flavobacteriaceae</taxon>
        <taxon>Christiangramia</taxon>
    </lineage>
</organism>
<dbReference type="AlphaFoldDB" id="A0A9X1UXZ7"/>
<dbReference type="RefSeq" id="WP_240098026.1">
    <property type="nucleotide sequence ID" value="NZ_JAJSON010000018.1"/>
</dbReference>
<evidence type="ECO:0000313" key="7">
    <source>
        <dbReference type="EMBL" id="MCG9971614.1"/>
    </source>
</evidence>
<evidence type="ECO:0000256" key="2">
    <source>
        <dbReference type="ARBA" id="ARBA00009694"/>
    </source>
</evidence>
<sequence>MNRRFLIAGALFGLLAVILGAFAAHGLKDIISENSLDSFETGVRFQMYHAFLLLIIGGFGRVWNIKFNWIFYLLCTGTFLFSGSIYLLATNALTSFDFTRIALLTPVGGTLLIIAWFILLLNFITLKKK</sequence>
<dbReference type="Pfam" id="PF04241">
    <property type="entry name" value="DUF423"/>
    <property type="match status" value="1"/>
</dbReference>
<evidence type="ECO:0000313" key="8">
    <source>
        <dbReference type="Proteomes" id="UP001139344"/>
    </source>
</evidence>
<evidence type="ECO:0000256" key="4">
    <source>
        <dbReference type="ARBA" id="ARBA00022989"/>
    </source>
</evidence>
<dbReference type="InterPro" id="IPR006696">
    <property type="entry name" value="DUF423"/>
</dbReference>
<comment type="similarity">
    <text evidence="2">Belongs to the UPF0382 family.</text>
</comment>
<comment type="subcellular location">
    <subcellularLocation>
        <location evidence="1">Membrane</location>
        <topology evidence="1">Multi-pass membrane protein</topology>
    </subcellularLocation>
</comment>
<reference evidence="7" key="1">
    <citation type="submission" date="2021-12" db="EMBL/GenBank/DDBJ databases">
        <title>Description of Gramella crocea sp. nov., a new bacterium isolated from activated sludge.</title>
        <authorList>
            <person name="Zhang X."/>
        </authorList>
    </citation>
    <scope>NUCLEOTIDE SEQUENCE</scope>
    <source>
        <strain evidence="7">YB25</strain>
    </source>
</reference>
<feature type="transmembrane region" description="Helical" evidence="6">
    <location>
        <begin position="47"/>
        <end position="63"/>
    </location>
</feature>
<dbReference type="EMBL" id="JAJSON010000018">
    <property type="protein sequence ID" value="MCG9971614.1"/>
    <property type="molecule type" value="Genomic_DNA"/>
</dbReference>
<protein>
    <submittedName>
        <fullName evidence="7">DUF423 domain-containing protein</fullName>
    </submittedName>
</protein>
<keyword evidence="4 6" id="KW-1133">Transmembrane helix</keyword>
<evidence type="ECO:0000256" key="5">
    <source>
        <dbReference type="ARBA" id="ARBA00023136"/>
    </source>
</evidence>